<keyword evidence="2" id="KW-1185">Reference proteome</keyword>
<organism evidence="1 2">
    <name type="scientific">Oidiodendron maius (strain Zn)</name>
    <dbReference type="NCBI Taxonomy" id="913774"/>
    <lineage>
        <taxon>Eukaryota</taxon>
        <taxon>Fungi</taxon>
        <taxon>Dikarya</taxon>
        <taxon>Ascomycota</taxon>
        <taxon>Pezizomycotina</taxon>
        <taxon>Leotiomycetes</taxon>
        <taxon>Leotiomycetes incertae sedis</taxon>
        <taxon>Myxotrichaceae</taxon>
        <taxon>Oidiodendron</taxon>
    </lineage>
</organism>
<dbReference type="Proteomes" id="UP000054321">
    <property type="component" value="Unassembled WGS sequence"/>
</dbReference>
<dbReference type="EMBL" id="KN832910">
    <property type="protein sequence ID" value="KIM92680.1"/>
    <property type="molecule type" value="Genomic_DNA"/>
</dbReference>
<proteinExistence type="predicted"/>
<dbReference type="InParanoid" id="A0A0C3G906"/>
<dbReference type="AlphaFoldDB" id="A0A0C3G906"/>
<sequence>LDAINIFINSLLDKTVYMYQPEGFRVPGKVLPESLCLFTSGRLIVFFYIDNIVIL</sequence>
<dbReference type="OrthoDB" id="4356562at2759"/>
<dbReference type="HOGENOM" id="CLU_3038003_0_0_1"/>
<reference evidence="2" key="2">
    <citation type="submission" date="2015-01" db="EMBL/GenBank/DDBJ databases">
        <title>Evolutionary Origins and Diversification of the Mycorrhizal Mutualists.</title>
        <authorList>
            <consortium name="DOE Joint Genome Institute"/>
            <consortium name="Mycorrhizal Genomics Consortium"/>
            <person name="Kohler A."/>
            <person name="Kuo A."/>
            <person name="Nagy L.G."/>
            <person name="Floudas D."/>
            <person name="Copeland A."/>
            <person name="Barry K.W."/>
            <person name="Cichocki N."/>
            <person name="Veneault-Fourrey C."/>
            <person name="LaButti K."/>
            <person name="Lindquist E.A."/>
            <person name="Lipzen A."/>
            <person name="Lundell T."/>
            <person name="Morin E."/>
            <person name="Murat C."/>
            <person name="Riley R."/>
            <person name="Ohm R."/>
            <person name="Sun H."/>
            <person name="Tunlid A."/>
            <person name="Henrissat B."/>
            <person name="Grigoriev I.V."/>
            <person name="Hibbett D.S."/>
            <person name="Martin F."/>
        </authorList>
    </citation>
    <scope>NUCLEOTIDE SEQUENCE [LARGE SCALE GENOMIC DNA]</scope>
    <source>
        <strain evidence="2">Zn</strain>
    </source>
</reference>
<evidence type="ECO:0000313" key="2">
    <source>
        <dbReference type="Proteomes" id="UP000054321"/>
    </source>
</evidence>
<gene>
    <name evidence="1" type="ORF">OIDMADRAFT_91199</name>
</gene>
<evidence type="ECO:0008006" key="3">
    <source>
        <dbReference type="Google" id="ProtNLM"/>
    </source>
</evidence>
<feature type="non-terminal residue" evidence="1">
    <location>
        <position position="55"/>
    </location>
</feature>
<feature type="non-terminal residue" evidence="1">
    <location>
        <position position="1"/>
    </location>
</feature>
<protein>
    <recommendedName>
        <fullName evidence="3">Reverse transcriptase Ty1/copia-type domain-containing protein</fullName>
    </recommendedName>
</protein>
<reference evidence="1 2" key="1">
    <citation type="submission" date="2014-04" db="EMBL/GenBank/DDBJ databases">
        <authorList>
            <consortium name="DOE Joint Genome Institute"/>
            <person name="Kuo A."/>
            <person name="Martino E."/>
            <person name="Perotto S."/>
            <person name="Kohler A."/>
            <person name="Nagy L.G."/>
            <person name="Floudas D."/>
            <person name="Copeland A."/>
            <person name="Barry K.W."/>
            <person name="Cichocki N."/>
            <person name="Veneault-Fourrey C."/>
            <person name="LaButti K."/>
            <person name="Lindquist E.A."/>
            <person name="Lipzen A."/>
            <person name="Lundell T."/>
            <person name="Morin E."/>
            <person name="Murat C."/>
            <person name="Sun H."/>
            <person name="Tunlid A."/>
            <person name="Henrissat B."/>
            <person name="Grigoriev I.V."/>
            <person name="Hibbett D.S."/>
            <person name="Martin F."/>
            <person name="Nordberg H.P."/>
            <person name="Cantor M.N."/>
            <person name="Hua S.X."/>
        </authorList>
    </citation>
    <scope>NUCLEOTIDE SEQUENCE [LARGE SCALE GENOMIC DNA]</scope>
    <source>
        <strain evidence="1 2">Zn</strain>
    </source>
</reference>
<accession>A0A0C3G906</accession>
<name>A0A0C3G906_OIDMZ</name>
<evidence type="ECO:0000313" key="1">
    <source>
        <dbReference type="EMBL" id="KIM92680.1"/>
    </source>
</evidence>